<evidence type="ECO:0000313" key="3">
    <source>
        <dbReference type="Proteomes" id="UP000813427"/>
    </source>
</evidence>
<dbReference type="PANTHER" id="PTHR37544:SF1">
    <property type="entry name" value="PHOSPHORIBOSYLAMINOIMIDAZOLE-SUCCINOCARBOXAMIDE SYNTHASE"/>
    <property type="match status" value="1"/>
</dbReference>
<dbReference type="PANTHER" id="PTHR37544">
    <property type="entry name" value="SPRAY-RELATED"/>
    <property type="match status" value="1"/>
</dbReference>
<dbReference type="AlphaFoldDB" id="A0A8K0WB27"/>
<organism evidence="2 3">
    <name type="scientific">Fusarium tricinctum</name>
    <dbReference type="NCBI Taxonomy" id="61284"/>
    <lineage>
        <taxon>Eukaryota</taxon>
        <taxon>Fungi</taxon>
        <taxon>Dikarya</taxon>
        <taxon>Ascomycota</taxon>
        <taxon>Pezizomycotina</taxon>
        <taxon>Sordariomycetes</taxon>
        <taxon>Hypocreomycetidae</taxon>
        <taxon>Hypocreales</taxon>
        <taxon>Nectriaceae</taxon>
        <taxon>Fusarium</taxon>
        <taxon>Fusarium tricinctum species complex</taxon>
    </lineage>
</organism>
<gene>
    <name evidence="2" type="ORF">BKA59DRAFT_476144</name>
</gene>
<dbReference type="PROSITE" id="PS51257">
    <property type="entry name" value="PROKAR_LIPOPROTEIN"/>
    <property type="match status" value="1"/>
</dbReference>
<feature type="transmembrane region" description="Helical" evidence="1">
    <location>
        <begin position="124"/>
        <end position="149"/>
    </location>
</feature>
<dbReference type="OrthoDB" id="5332281at2759"/>
<keyword evidence="1" id="KW-0812">Transmembrane</keyword>
<dbReference type="Proteomes" id="UP000813427">
    <property type="component" value="Unassembled WGS sequence"/>
</dbReference>
<reference evidence="2" key="1">
    <citation type="journal article" date="2021" name="Nat. Commun.">
        <title>Genetic determinants of endophytism in the Arabidopsis root mycobiome.</title>
        <authorList>
            <person name="Mesny F."/>
            <person name="Miyauchi S."/>
            <person name="Thiergart T."/>
            <person name="Pickel B."/>
            <person name="Atanasova L."/>
            <person name="Karlsson M."/>
            <person name="Huettel B."/>
            <person name="Barry K.W."/>
            <person name="Haridas S."/>
            <person name="Chen C."/>
            <person name="Bauer D."/>
            <person name="Andreopoulos W."/>
            <person name="Pangilinan J."/>
            <person name="LaButti K."/>
            <person name="Riley R."/>
            <person name="Lipzen A."/>
            <person name="Clum A."/>
            <person name="Drula E."/>
            <person name="Henrissat B."/>
            <person name="Kohler A."/>
            <person name="Grigoriev I.V."/>
            <person name="Martin F.M."/>
            <person name="Hacquard S."/>
        </authorList>
    </citation>
    <scope>NUCLEOTIDE SEQUENCE</scope>
    <source>
        <strain evidence="2">MPI-SDFR-AT-0068</strain>
    </source>
</reference>
<dbReference type="EMBL" id="JAGPXF010000004">
    <property type="protein sequence ID" value="KAH7245719.1"/>
    <property type="molecule type" value="Genomic_DNA"/>
</dbReference>
<feature type="transmembrane region" description="Helical" evidence="1">
    <location>
        <begin position="21"/>
        <end position="39"/>
    </location>
</feature>
<proteinExistence type="predicted"/>
<sequence length="1276" mass="138811">MTKIMSGLKVAQQPFWLGKTALAFFFLIFIACAASLVALDRVIVSRNGLPLTISSSSYSWTYGPTAILIVILSLWRRVDYYYKFREPWRELLAGPSPVDKSLLLDYITTFQVVSIFQAIKRRHFAVATSIAAFFLLKFIILISTTLFVVREISSDGVSNVTMQDAFDTAKAWSMYQGYSVTESESDDQLFGGGSDSSIWTYLSGLNNVTTVEANWRQPEELVTQRFAYATGTSNVTRLESPVDIFVPKISCEDATLSESESSKYHSPSSRNYTFTSKTCANGGIWVQPCIGPRYGDPPTPKDTFTPCVPDPRVYSSWRVNCSHGLERADYDFSAPGATHQDMELFDIRYAISVADFEATVKQDPDARETADVTSMKLVRSSSLICKIGYGIVTANATLDLLTGNVSIPKTALDGNSKPLRNLSSIALAEMLWTNLKKPAGVLVVDEKVPTIKPLGPDSGNPPGASDVLFQLMYAQLGRPDNLDSFYKTPLLKNATTSVLEGIAREFARQTLLVPKPVSKLAKAWVTENRLHARNVALWIMVAGFCLLAIMCLLLFLMSDQFSWIPAMSGSLAGSAAILANSPKLQAVIAGSGHLALKELKEKLAGVKFFVTRQPTGNYEVQADSSFESRSSSASIKSEEKKHAWVPLSVRLPVILATFAAPIIAIGVLELLYHILRDEGHFVQINGDTATLSYIIRISSTLVVFGIATMINNLDSTIVVFAPYSNLRSGSAPADRSILFHLLSVNPFLVMFKSLQRRQFGPALSNGATLIAGFLTIIVSGLWTPTNSLISNQPSVAAVNNWDRSWFSNATYDGGAASGLNLIRFGGARTPTGIWKDVVVPQVSLTADSAVSDSARRGANYTYDVLALQPSLNCTVIPQDAISVRNMSYKVSAGVIGQYASATGTLITVQPPGLDRRCSNSSINGFANLTFGMELLTMDPRWIGKYFDLAQSTAGQVSADCPSIGMIFGSVTRNITIEKELTAVVCSQGITQVPMKVAYNGNPTLGKIDSMHTHGESKSVQNGTSKAYTLGYKLGGFLDANLFSFPANLSAELYDSFFNHLLLRPEGYSRDDLSGLKNADKFVKAVTQDYNEYLRHVINRNFRAEKQSPSVNLLSATEDKSARSLSTNSMITGEFSAEVTHLIVDRISKLILQVLLATMTVLSFMGFCLVKIKGTLPRDPCSIGSTVALLADSQICDPKSGIIPEAGQQMSESQLRRVFDGWVFSLGWWSSGSSVAPSQAPEDIQGSVTARKLDSDTAITNMQGGKRFGVDVGKANG</sequence>
<comment type="caution">
    <text evidence="2">The sequence shown here is derived from an EMBL/GenBank/DDBJ whole genome shotgun (WGS) entry which is preliminary data.</text>
</comment>
<name>A0A8K0WB27_9HYPO</name>
<accession>A0A8K0WB27</accession>
<feature type="transmembrane region" description="Helical" evidence="1">
    <location>
        <begin position="59"/>
        <end position="75"/>
    </location>
</feature>
<feature type="transmembrane region" description="Helical" evidence="1">
    <location>
        <begin position="693"/>
        <end position="713"/>
    </location>
</feature>
<protein>
    <submittedName>
        <fullName evidence="2">Uncharacterized protein</fullName>
    </submittedName>
</protein>
<keyword evidence="3" id="KW-1185">Reference proteome</keyword>
<feature type="transmembrane region" description="Helical" evidence="1">
    <location>
        <begin position="535"/>
        <end position="556"/>
    </location>
</feature>
<dbReference type="InterPro" id="IPR021840">
    <property type="entry name" value="DUF3433"/>
</dbReference>
<dbReference type="Pfam" id="PF11915">
    <property type="entry name" value="DUF3433"/>
    <property type="match status" value="2"/>
</dbReference>
<evidence type="ECO:0000256" key="1">
    <source>
        <dbReference type="SAM" id="Phobius"/>
    </source>
</evidence>
<keyword evidence="1" id="KW-1133">Transmembrane helix</keyword>
<feature type="transmembrane region" description="Helical" evidence="1">
    <location>
        <begin position="763"/>
        <end position="782"/>
    </location>
</feature>
<keyword evidence="1" id="KW-0472">Membrane</keyword>
<evidence type="ECO:0000313" key="2">
    <source>
        <dbReference type="EMBL" id="KAH7245719.1"/>
    </source>
</evidence>
<feature type="transmembrane region" description="Helical" evidence="1">
    <location>
        <begin position="651"/>
        <end position="672"/>
    </location>
</feature>